<reference evidence="1" key="1">
    <citation type="submission" date="2024-12" db="EMBL/GenBank/DDBJ databases">
        <authorList>
            <person name="Wu N."/>
        </authorList>
    </citation>
    <scope>NUCLEOTIDE SEQUENCE</scope>
    <source>
        <strain evidence="1">P15</strain>
    </source>
</reference>
<evidence type="ECO:0000313" key="1">
    <source>
        <dbReference type="EMBL" id="MFM9330705.1"/>
    </source>
</evidence>
<gene>
    <name evidence="1" type="ORF">ACI1P1_20650</name>
</gene>
<keyword evidence="2" id="KW-1185">Reference proteome</keyword>
<dbReference type="Proteomes" id="UP001631969">
    <property type="component" value="Unassembled WGS sequence"/>
</dbReference>
<evidence type="ECO:0000313" key="2">
    <source>
        <dbReference type="Proteomes" id="UP001631969"/>
    </source>
</evidence>
<protein>
    <submittedName>
        <fullName evidence="1">DUF1146 family protein</fullName>
    </submittedName>
</protein>
<sequence>MENDAFFTGLGITGMTYIVVVLICIAFSWWGLQQLRLDVFLKNPKSTPAKILLIFLSVALGYQVASFLIAYFEWTGMMKGLF</sequence>
<name>A0ACC7P1V2_9BACL</name>
<accession>A0ACC7P1V2</accession>
<proteinExistence type="predicted"/>
<comment type="caution">
    <text evidence="1">The sequence shown here is derived from an EMBL/GenBank/DDBJ whole genome shotgun (WGS) entry which is preliminary data.</text>
</comment>
<organism evidence="1 2">
    <name type="scientific">Paenibacillus mesotrionivorans</name>
    <dbReference type="NCBI Taxonomy" id="3160968"/>
    <lineage>
        <taxon>Bacteria</taxon>
        <taxon>Bacillati</taxon>
        <taxon>Bacillota</taxon>
        <taxon>Bacilli</taxon>
        <taxon>Bacillales</taxon>
        <taxon>Paenibacillaceae</taxon>
        <taxon>Paenibacillus</taxon>
    </lineage>
</organism>
<dbReference type="EMBL" id="JBJURJ010000014">
    <property type="protein sequence ID" value="MFM9330705.1"/>
    <property type="molecule type" value="Genomic_DNA"/>
</dbReference>